<dbReference type="PANTHER" id="PTHR35802:SF1">
    <property type="entry name" value="PROTEASE SYNTHASE AND SPORULATION PROTEIN PAI 2"/>
    <property type="match status" value="1"/>
</dbReference>
<dbReference type="EMBL" id="JAAXYO010000087">
    <property type="protein sequence ID" value="MBU2787887.1"/>
    <property type="molecule type" value="Genomic_DNA"/>
</dbReference>
<name>A0AAE2YPR2_9PROT</name>
<accession>A0AAE2YPR2</accession>
<proteinExistence type="predicted"/>
<dbReference type="InterPro" id="IPR012349">
    <property type="entry name" value="Split_barrel_FMN-bd"/>
</dbReference>
<dbReference type="RefSeq" id="WP_215885478.1">
    <property type="nucleotide sequence ID" value="NZ_JAAXYO010000087.1"/>
</dbReference>
<evidence type="ECO:0000313" key="2">
    <source>
        <dbReference type="Proteomes" id="UP001197378"/>
    </source>
</evidence>
<evidence type="ECO:0000313" key="1">
    <source>
        <dbReference type="EMBL" id="MBU2787887.1"/>
    </source>
</evidence>
<sequence>MYQPRAFEETRIAVLHDLILRYPLATLVTTDPDGPGANHIPLHLAHDGSSCGVLQGHVARANPIWQNASKGEVLVIFHGPQRYISPSWYVTKTETGKVVPTWNYVVVHAYGPLQVRDDPAWVCTQMETLTQSQESGFARPWGVSDAPADFTERLIQQVVGMEIPISRMIGKWKVSQNQPLQNRHSVIAHLQQDEHPFSREMAELIRFTLQNDEALP</sequence>
<dbReference type="AlphaFoldDB" id="A0AAE2YPR2"/>
<keyword evidence="2" id="KW-1185">Reference proteome</keyword>
<comment type="caution">
    <text evidence="1">The sequence shown here is derived from an EMBL/GenBank/DDBJ whole genome shotgun (WGS) entry which is preliminary data.</text>
</comment>
<dbReference type="Pfam" id="PF04299">
    <property type="entry name" value="FMN_bind_2"/>
    <property type="match status" value="1"/>
</dbReference>
<dbReference type="Proteomes" id="UP001197378">
    <property type="component" value="Unassembled WGS sequence"/>
</dbReference>
<dbReference type="PIRSF" id="PIRSF010372">
    <property type="entry name" value="PaiB"/>
    <property type="match status" value="1"/>
</dbReference>
<dbReference type="SUPFAM" id="SSF50475">
    <property type="entry name" value="FMN-binding split barrel"/>
    <property type="match status" value="1"/>
</dbReference>
<dbReference type="Gene3D" id="2.30.110.10">
    <property type="entry name" value="Electron Transport, Fmn-binding Protein, Chain A"/>
    <property type="match status" value="1"/>
</dbReference>
<protein>
    <submittedName>
        <fullName evidence="1">FMN-binding negative transcriptional regulator</fullName>
    </submittedName>
</protein>
<dbReference type="InterPro" id="IPR007396">
    <property type="entry name" value="TR_PAI2-type"/>
</dbReference>
<gene>
    <name evidence="1" type="ORF">HFQ13_06670</name>
</gene>
<dbReference type="PANTHER" id="PTHR35802">
    <property type="entry name" value="PROTEASE SYNTHASE AND SPORULATION PROTEIN PAI 2"/>
    <property type="match status" value="1"/>
</dbReference>
<reference evidence="1" key="1">
    <citation type="journal article" date="2021" name="ISME J.">
        <title>Genomic evolution of the class Acidithiobacillia: deep-branching Proteobacteria living in extreme acidic conditions.</title>
        <authorList>
            <person name="Moya-Beltran A."/>
            <person name="Beard S."/>
            <person name="Rojas-Villalobos C."/>
            <person name="Issotta F."/>
            <person name="Gallardo Y."/>
            <person name="Ulloa R."/>
            <person name="Giaveno A."/>
            <person name="Degli Esposti M."/>
            <person name="Johnson D.B."/>
            <person name="Quatrini R."/>
        </authorList>
    </citation>
    <scope>NUCLEOTIDE SEQUENCE</scope>
    <source>
        <strain evidence="1">VAN18-1</strain>
    </source>
</reference>
<organism evidence="1 2">
    <name type="scientific">Igneacidithiobacillus copahuensis</name>
    <dbReference type="NCBI Taxonomy" id="2724909"/>
    <lineage>
        <taxon>Bacteria</taxon>
        <taxon>Pseudomonadati</taxon>
        <taxon>Pseudomonadota</taxon>
        <taxon>Acidithiobacillia</taxon>
        <taxon>Acidithiobacillales</taxon>
        <taxon>Acidithiobacillaceae</taxon>
        <taxon>Igneacidithiobacillus</taxon>
    </lineage>
</organism>